<dbReference type="AlphaFoldDB" id="A0AAD4RB43"/>
<reference evidence="3" key="1">
    <citation type="submission" date="2022-01" db="EMBL/GenBank/DDBJ databases">
        <title>Genome Sequence Resource for Two Populations of Ditylenchus destructor, the Migratory Endoparasitic Phytonematode.</title>
        <authorList>
            <person name="Zhang H."/>
            <person name="Lin R."/>
            <person name="Xie B."/>
        </authorList>
    </citation>
    <scope>NUCLEOTIDE SEQUENCE</scope>
    <source>
        <strain evidence="3">BazhouSP</strain>
    </source>
</reference>
<dbReference type="EMBL" id="JAKKPZ010000001">
    <property type="protein sequence ID" value="KAI1729063.1"/>
    <property type="molecule type" value="Genomic_DNA"/>
</dbReference>
<organism evidence="3 4">
    <name type="scientific">Ditylenchus destructor</name>
    <dbReference type="NCBI Taxonomy" id="166010"/>
    <lineage>
        <taxon>Eukaryota</taxon>
        <taxon>Metazoa</taxon>
        <taxon>Ecdysozoa</taxon>
        <taxon>Nematoda</taxon>
        <taxon>Chromadorea</taxon>
        <taxon>Rhabditida</taxon>
        <taxon>Tylenchina</taxon>
        <taxon>Tylenchomorpha</taxon>
        <taxon>Sphaerularioidea</taxon>
        <taxon>Anguinidae</taxon>
        <taxon>Anguininae</taxon>
        <taxon>Ditylenchus</taxon>
    </lineage>
</organism>
<evidence type="ECO:0000256" key="2">
    <source>
        <dbReference type="SAM" id="Phobius"/>
    </source>
</evidence>
<protein>
    <recommendedName>
        <fullName evidence="5">Ig-like domain-containing protein</fullName>
    </recommendedName>
</protein>
<feature type="transmembrane region" description="Helical" evidence="2">
    <location>
        <begin position="162"/>
        <end position="182"/>
    </location>
</feature>
<name>A0AAD4RB43_9BILA</name>
<accession>A0AAD4RB43</accession>
<dbReference type="InterPro" id="IPR013783">
    <property type="entry name" value="Ig-like_fold"/>
</dbReference>
<dbReference type="InterPro" id="IPR036179">
    <property type="entry name" value="Ig-like_dom_sf"/>
</dbReference>
<evidence type="ECO:0000313" key="3">
    <source>
        <dbReference type="EMBL" id="KAI1729063.1"/>
    </source>
</evidence>
<dbReference type="Proteomes" id="UP001201812">
    <property type="component" value="Unassembled WGS sequence"/>
</dbReference>
<comment type="caution">
    <text evidence="3">The sequence shown here is derived from an EMBL/GenBank/DDBJ whole genome shotgun (WGS) entry which is preliminary data.</text>
</comment>
<evidence type="ECO:0000313" key="4">
    <source>
        <dbReference type="Proteomes" id="UP001201812"/>
    </source>
</evidence>
<feature type="compositionally biased region" description="Low complexity" evidence="1">
    <location>
        <begin position="249"/>
        <end position="264"/>
    </location>
</feature>
<proteinExistence type="predicted"/>
<dbReference type="SUPFAM" id="SSF48726">
    <property type="entry name" value="Immunoglobulin"/>
    <property type="match status" value="1"/>
</dbReference>
<dbReference type="Gene3D" id="2.60.40.10">
    <property type="entry name" value="Immunoglobulins"/>
    <property type="match status" value="1"/>
</dbReference>
<evidence type="ECO:0000256" key="1">
    <source>
        <dbReference type="SAM" id="MobiDB-lite"/>
    </source>
</evidence>
<feature type="region of interest" description="Disordered" evidence="1">
    <location>
        <begin position="226"/>
        <end position="264"/>
    </location>
</feature>
<sequence>MRLAGVKQLINYFDDIMLHQPYANIVFLLVFPQLSTATFSFLSSTKPTLQNHLNSGIYAVPQEGTDVIFNCTAGDELPVEQWILPNGELVAMTNSGNKDSDIRGNRTTTFIGTIVFTDHSMIIVSIRVGMDGRYSCVYGEGQLKKSFFIPYVTSEVGFSGSAVLSLTVSAVFCLLCLLVLCVDRYYQSRKASIDEGPVMEHIHTRRKTFIAPIQEVDSESFTELEDLPPISRNSSMEESSKSQIYTEMQQAPTSTQQQQRLGWY</sequence>
<keyword evidence="2" id="KW-0472">Membrane</keyword>
<keyword evidence="2" id="KW-0812">Transmembrane</keyword>
<keyword evidence="2" id="KW-1133">Transmembrane helix</keyword>
<keyword evidence="4" id="KW-1185">Reference proteome</keyword>
<gene>
    <name evidence="3" type="ORF">DdX_01281</name>
</gene>
<feature type="transmembrane region" description="Helical" evidence="2">
    <location>
        <begin position="21"/>
        <end position="42"/>
    </location>
</feature>
<evidence type="ECO:0008006" key="5">
    <source>
        <dbReference type="Google" id="ProtNLM"/>
    </source>
</evidence>